<dbReference type="PANTHER" id="PTHR23513">
    <property type="entry name" value="INTEGRAL MEMBRANE EFFLUX PROTEIN-RELATED"/>
    <property type="match status" value="1"/>
</dbReference>
<keyword evidence="2" id="KW-0813">Transport</keyword>
<dbReference type="PANTHER" id="PTHR23513:SF9">
    <property type="entry name" value="ENTEROBACTIN EXPORTER ENTS"/>
    <property type="match status" value="1"/>
</dbReference>
<evidence type="ECO:0000256" key="7">
    <source>
        <dbReference type="SAM" id="MobiDB-lite"/>
    </source>
</evidence>
<dbReference type="Proteomes" id="UP000524450">
    <property type="component" value="Unassembled WGS sequence"/>
</dbReference>
<evidence type="ECO:0000256" key="6">
    <source>
        <dbReference type="ARBA" id="ARBA00023136"/>
    </source>
</evidence>
<keyword evidence="3" id="KW-1003">Cell membrane</keyword>
<dbReference type="EMBL" id="JACIFZ010000001">
    <property type="protein sequence ID" value="MBB4220605.1"/>
    <property type="molecule type" value="Genomic_DNA"/>
</dbReference>
<dbReference type="RefSeq" id="WP_260319203.1">
    <property type="nucleotide sequence ID" value="NZ_JACIFZ010000001.1"/>
</dbReference>
<feature type="transmembrane region" description="Helical" evidence="8">
    <location>
        <begin position="70"/>
        <end position="91"/>
    </location>
</feature>
<feature type="transmembrane region" description="Helical" evidence="8">
    <location>
        <begin position="310"/>
        <end position="339"/>
    </location>
</feature>
<organism evidence="9 10">
    <name type="scientific">Variovorax guangxiensis</name>
    <dbReference type="NCBI Taxonomy" id="1775474"/>
    <lineage>
        <taxon>Bacteria</taxon>
        <taxon>Pseudomonadati</taxon>
        <taxon>Pseudomonadota</taxon>
        <taxon>Betaproteobacteria</taxon>
        <taxon>Burkholderiales</taxon>
        <taxon>Comamonadaceae</taxon>
        <taxon>Variovorax</taxon>
    </lineage>
</organism>
<proteinExistence type="predicted"/>
<reference evidence="9 10" key="1">
    <citation type="submission" date="2020-08" db="EMBL/GenBank/DDBJ databases">
        <title>Genomic Encyclopedia of Type Strains, Phase IV (KMG-V): Genome sequencing to study the core and pangenomes of soil and plant-associated prokaryotes.</title>
        <authorList>
            <person name="Whitman W."/>
        </authorList>
    </citation>
    <scope>NUCLEOTIDE SEQUENCE [LARGE SCALE GENOMIC DNA]</scope>
    <source>
        <strain evidence="9 10">34/80</strain>
    </source>
</reference>
<evidence type="ECO:0000256" key="2">
    <source>
        <dbReference type="ARBA" id="ARBA00022448"/>
    </source>
</evidence>
<feature type="transmembrane region" description="Helical" evidence="8">
    <location>
        <begin position="244"/>
        <end position="268"/>
    </location>
</feature>
<keyword evidence="6 8" id="KW-0472">Membrane</keyword>
<dbReference type="GO" id="GO:0005886">
    <property type="term" value="C:plasma membrane"/>
    <property type="evidence" value="ECO:0007669"/>
    <property type="project" value="UniProtKB-SubCell"/>
</dbReference>
<dbReference type="CDD" id="cd06173">
    <property type="entry name" value="MFS_MefA_like"/>
    <property type="match status" value="1"/>
</dbReference>
<feature type="transmembrane region" description="Helical" evidence="8">
    <location>
        <begin position="392"/>
        <end position="414"/>
    </location>
</feature>
<feature type="region of interest" description="Disordered" evidence="7">
    <location>
        <begin position="1"/>
        <end position="29"/>
    </location>
</feature>
<comment type="caution">
    <text evidence="9">The sequence shown here is derived from an EMBL/GenBank/DDBJ whole genome shotgun (WGS) entry which is preliminary data.</text>
</comment>
<feature type="transmembrane region" description="Helical" evidence="8">
    <location>
        <begin position="42"/>
        <end position="64"/>
    </location>
</feature>
<dbReference type="AlphaFoldDB" id="A0A840FKD1"/>
<evidence type="ECO:0000256" key="3">
    <source>
        <dbReference type="ARBA" id="ARBA00022475"/>
    </source>
</evidence>
<evidence type="ECO:0000256" key="1">
    <source>
        <dbReference type="ARBA" id="ARBA00004651"/>
    </source>
</evidence>
<dbReference type="Gene3D" id="1.20.1250.20">
    <property type="entry name" value="MFS general substrate transporter like domains"/>
    <property type="match status" value="1"/>
</dbReference>
<evidence type="ECO:0000256" key="5">
    <source>
        <dbReference type="ARBA" id="ARBA00022989"/>
    </source>
</evidence>
<sequence>MSGPAQASASSSPDAQATSTAAAVSPPSFSDLTRERPFMQMWTARLFGTAASQMLLVAIGWHMYELTGSAWDLGLVGLYQFVPALLLALLAGHIVDRHHRGRIVAACFAVQGLVALVLLLAVLEKHDTRGLLLGLSLVLGAVRAFQMPAQQALTPLLVPPTMLARAMAFSSAGMQGAIIGGPALGGLLFVAGMAVVYGASVAFFGVACALVLRLRYAYTPAAREPVTLSTVFAGVDFIWKRKPVLGAVSLDLFAVLLGGAVALLPIYAKDILHTGPWGLGLLRSAPAVGALVMSIALTRRPVERHIGRTLLLAIGLFGLCMVVFGISKSFVISLIALAVSGGADMVNVVIRQTLVQLETPDAMRGRVSAVNSIFIGASNQLGEFESGATAALLGPVGSVVVGGVGTMLVALTWFKLFPSLAQRDRLVVAAPSVRPPAA</sequence>
<gene>
    <name evidence="9" type="ORF">GGD71_001352</name>
</gene>
<evidence type="ECO:0000313" key="9">
    <source>
        <dbReference type="EMBL" id="MBB4220605.1"/>
    </source>
</evidence>
<dbReference type="InterPro" id="IPR010290">
    <property type="entry name" value="TM_effector"/>
</dbReference>
<accession>A0A840FKD1</accession>
<evidence type="ECO:0000256" key="8">
    <source>
        <dbReference type="SAM" id="Phobius"/>
    </source>
</evidence>
<dbReference type="Pfam" id="PF05977">
    <property type="entry name" value="MFS_3"/>
    <property type="match status" value="1"/>
</dbReference>
<protein>
    <submittedName>
        <fullName evidence="9">MFS family permease</fullName>
    </submittedName>
</protein>
<feature type="transmembrane region" description="Helical" evidence="8">
    <location>
        <begin position="103"/>
        <end position="123"/>
    </location>
</feature>
<feature type="transmembrane region" description="Helical" evidence="8">
    <location>
        <begin position="195"/>
        <end position="214"/>
    </location>
</feature>
<keyword evidence="4 8" id="KW-0812">Transmembrane</keyword>
<dbReference type="SUPFAM" id="SSF103473">
    <property type="entry name" value="MFS general substrate transporter"/>
    <property type="match status" value="1"/>
</dbReference>
<dbReference type="InterPro" id="IPR036259">
    <property type="entry name" value="MFS_trans_sf"/>
</dbReference>
<feature type="transmembrane region" description="Helical" evidence="8">
    <location>
        <begin position="280"/>
        <end position="298"/>
    </location>
</feature>
<name>A0A840FKD1_9BURK</name>
<evidence type="ECO:0000256" key="4">
    <source>
        <dbReference type="ARBA" id="ARBA00022692"/>
    </source>
</evidence>
<feature type="compositionally biased region" description="Low complexity" evidence="7">
    <location>
        <begin position="1"/>
        <end position="28"/>
    </location>
</feature>
<keyword evidence="5 8" id="KW-1133">Transmembrane helix</keyword>
<evidence type="ECO:0000313" key="10">
    <source>
        <dbReference type="Proteomes" id="UP000524450"/>
    </source>
</evidence>
<comment type="subcellular location">
    <subcellularLocation>
        <location evidence="1">Cell membrane</location>
        <topology evidence="1">Multi-pass membrane protein</topology>
    </subcellularLocation>
</comment>